<dbReference type="AlphaFoldDB" id="I0L7A1"/>
<keyword evidence="1" id="KW-0732">Signal</keyword>
<keyword evidence="3" id="KW-1185">Reference proteome</keyword>
<comment type="caution">
    <text evidence="2">The sequence shown here is derived from an EMBL/GenBank/DDBJ whole genome shotgun (WGS) entry which is preliminary data.</text>
</comment>
<feature type="chain" id="PRO_5003631933" description="SMP-30/Gluconolactonase/LRE-like region domain-containing protein" evidence="1">
    <location>
        <begin position="28"/>
        <end position="326"/>
    </location>
</feature>
<dbReference type="STRING" id="1150864.MILUP08_44573"/>
<accession>I0L7A1</accession>
<dbReference type="OrthoDB" id="9768084at2"/>
<dbReference type="Gene3D" id="2.120.10.30">
    <property type="entry name" value="TolB, C-terminal domain"/>
    <property type="match status" value="1"/>
</dbReference>
<dbReference type="RefSeq" id="WP_007462015.1">
    <property type="nucleotide sequence ID" value="NZ_HF570108.1"/>
</dbReference>
<dbReference type="PANTHER" id="PTHR42060:SF1">
    <property type="entry name" value="NHL REPEAT-CONTAINING PROTEIN"/>
    <property type="match status" value="1"/>
</dbReference>
<evidence type="ECO:0008006" key="4">
    <source>
        <dbReference type="Google" id="ProtNLM"/>
    </source>
</evidence>
<sequence>MRKRTMTLAIAVAAAGIGVVTVVPSSAVPAATAAARASAAPARIANHFDLTEGQMPENVAVGPDGTAYVTFAASRQVAAVTPSGGTRILATLPAPADGGVNTPVLAFALTTGIVRMTDGTLYFLYASGDAASTGLYRLRPGRAPHRIAALPADGLPNGLAFDAEAKRFYLTDSVLGTISTVPLDGGRVEVWSSAPELAAAGFLGANGIKVRADAIWATNLDHGTLLRIPVRHGRPGPVRVAATGLVGIDDFTFVGAGDQQVIATLNGPNTVVSIDAAGRARTLLTAAEGLQNPTSVAVRGRTLYVLSAAYTTGVDPNLALATLPGR</sequence>
<reference evidence="3" key="1">
    <citation type="journal article" date="2012" name="J. Bacteriol.">
        <title>Genome Sequence of Micromonospora lupini Lupac 08, Isolated from Root Nodules of Lupinus angustifolius.</title>
        <authorList>
            <person name="Alonso-Vega P."/>
            <person name="Normand P."/>
            <person name="Bacigalupe R."/>
            <person name="Pujic P."/>
            <person name="Lajus A."/>
            <person name="Vallenet D."/>
            <person name="Carro L."/>
            <person name="Coll P."/>
            <person name="Trujillo M.E."/>
        </authorList>
    </citation>
    <scope>NUCLEOTIDE SEQUENCE [LARGE SCALE GENOMIC DNA]</scope>
    <source>
        <strain evidence="3">Lupac 08</strain>
    </source>
</reference>
<dbReference type="EMBL" id="CAIE01000035">
    <property type="protein sequence ID" value="CCH19698.1"/>
    <property type="molecule type" value="Genomic_DNA"/>
</dbReference>
<dbReference type="InterPro" id="IPR052998">
    <property type="entry name" value="Hetero-Diels-Alderase-like"/>
</dbReference>
<protein>
    <recommendedName>
        <fullName evidence="4">SMP-30/Gluconolactonase/LRE-like region domain-containing protein</fullName>
    </recommendedName>
</protein>
<evidence type="ECO:0000313" key="3">
    <source>
        <dbReference type="Proteomes" id="UP000003448"/>
    </source>
</evidence>
<name>I0L7A1_9ACTN</name>
<evidence type="ECO:0000313" key="2">
    <source>
        <dbReference type="EMBL" id="CCH19698.1"/>
    </source>
</evidence>
<dbReference type="Proteomes" id="UP000003448">
    <property type="component" value="Unassembled WGS sequence"/>
</dbReference>
<evidence type="ECO:0000256" key="1">
    <source>
        <dbReference type="SAM" id="SignalP"/>
    </source>
</evidence>
<feature type="signal peptide" evidence="1">
    <location>
        <begin position="1"/>
        <end position="27"/>
    </location>
</feature>
<dbReference type="eggNOG" id="COG0823">
    <property type="taxonomic scope" value="Bacteria"/>
</dbReference>
<proteinExistence type="predicted"/>
<dbReference type="InterPro" id="IPR011042">
    <property type="entry name" value="6-blade_b-propeller_TolB-like"/>
</dbReference>
<dbReference type="PANTHER" id="PTHR42060">
    <property type="entry name" value="NHL REPEAT-CONTAINING PROTEIN-RELATED"/>
    <property type="match status" value="1"/>
</dbReference>
<gene>
    <name evidence="2" type="ORF">MILUP08_44573</name>
</gene>
<organism evidence="2 3">
    <name type="scientific">Micromonospora lupini str. Lupac 08</name>
    <dbReference type="NCBI Taxonomy" id="1150864"/>
    <lineage>
        <taxon>Bacteria</taxon>
        <taxon>Bacillati</taxon>
        <taxon>Actinomycetota</taxon>
        <taxon>Actinomycetes</taxon>
        <taxon>Micromonosporales</taxon>
        <taxon>Micromonosporaceae</taxon>
        <taxon>Micromonospora</taxon>
    </lineage>
</organism>
<dbReference type="SUPFAM" id="SSF63829">
    <property type="entry name" value="Calcium-dependent phosphotriesterase"/>
    <property type="match status" value="1"/>
</dbReference>